<evidence type="ECO:0000256" key="4">
    <source>
        <dbReference type="ARBA" id="ARBA00022801"/>
    </source>
</evidence>
<gene>
    <name evidence="15" type="primary">LOC116953990</name>
</gene>
<dbReference type="InterPro" id="IPR024079">
    <property type="entry name" value="MetalloPept_cat_dom_sf"/>
</dbReference>
<dbReference type="InterPro" id="IPR035914">
    <property type="entry name" value="Sperma_CUB_dom_sf"/>
</dbReference>
<organism evidence="14 15">
    <name type="scientific">Petromyzon marinus</name>
    <name type="common">Sea lamprey</name>
    <dbReference type="NCBI Taxonomy" id="7757"/>
    <lineage>
        <taxon>Eukaryota</taxon>
        <taxon>Metazoa</taxon>
        <taxon>Chordata</taxon>
        <taxon>Craniata</taxon>
        <taxon>Vertebrata</taxon>
        <taxon>Cyclostomata</taxon>
        <taxon>Hyperoartia</taxon>
        <taxon>Petromyzontiformes</taxon>
        <taxon>Petromyzontidae</taxon>
        <taxon>Petromyzon</taxon>
    </lineage>
</organism>
<dbReference type="GeneID" id="116953990"/>
<evidence type="ECO:0000256" key="1">
    <source>
        <dbReference type="ARBA" id="ARBA00022670"/>
    </source>
</evidence>
<dbReference type="Gene3D" id="3.40.390.10">
    <property type="entry name" value="Collagenase (Catalytic Domain)"/>
    <property type="match status" value="1"/>
</dbReference>
<keyword evidence="3" id="KW-0677">Repeat</keyword>
<dbReference type="PROSITE" id="PS00022">
    <property type="entry name" value="EGF_1"/>
    <property type="match status" value="1"/>
</dbReference>
<dbReference type="CDD" id="cd04280">
    <property type="entry name" value="ZnMc_astacin_like"/>
    <property type="match status" value="1"/>
</dbReference>
<dbReference type="InterPro" id="IPR006026">
    <property type="entry name" value="Peptidase_Metallo"/>
</dbReference>
<keyword evidence="4 10" id="KW-0378">Hydrolase</keyword>
<dbReference type="PROSITE" id="PS50092">
    <property type="entry name" value="TSP1"/>
    <property type="match status" value="1"/>
</dbReference>
<evidence type="ECO:0000256" key="10">
    <source>
        <dbReference type="PROSITE-ProRule" id="PRU01211"/>
    </source>
</evidence>
<evidence type="ECO:0000256" key="11">
    <source>
        <dbReference type="RuleBase" id="RU361183"/>
    </source>
</evidence>
<feature type="binding site" evidence="10">
    <location>
        <position position="209"/>
    </location>
    <ligand>
        <name>Zn(2+)</name>
        <dbReference type="ChEBI" id="CHEBI:29105"/>
        <note>catalytic</note>
    </ligand>
</feature>
<accession>A0AAJ7U5J7</accession>
<keyword evidence="1 10" id="KW-0645">Protease</keyword>
<evidence type="ECO:0000259" key="13">
    <source>
        <dbReference type="PROSITE" id="PS51864"/>
    </source>
</evidence>
<sequence length="757" mass="79698">MQRASWKVTWNEDMARLNLGIVILVALGAPLCWRCRAGPLAPSGEVKAGPAVERKGVVKMVPPGPADHNSGVKSWAKGQLVREGDMMMTLEQEARISRLLAPWGPGGASRKATSDLALRWPLAVVPYSLDPMLSVAALNGIRAAMASWEDNTCIRFLPREVAALRGVTHSNYVALKPLSGCWSFVGMIGVGEQVVSIGRGCEGVGTVAHELGHAVGYVHEQSRPDRDAFISVLEGNVQDGQLPQFAVYSATDPRGVPYDLKSVMHYSRNAFSKDGVSETIRVKDPEKGGWIGQREGLSFLDVKLANIIYSCHGDCSLPCLYGGIPAPGCDRCLCPHGLTGDLCQDVFTQPGLVCGGLLNATQGYISSPGYPAAYPNNAHCVWLIQAPPGGTVTLYVEDASLESVSYCSFDYIEIRTQGADTAGARLCPGSVQALSRSRFVTEGDHAVVRLVTDASVTARGFRMAYSVNSTQGVWAEWGPWSPCPVSCGGGGAQQRTRSCLTEPGTCTGADSDSRPCGSDACPVCGGLLEGTSGTFTSPGYPQRYPDGALCQWTVRVPVGLAARVTFSDLDVEPGPACPYDAVRLWADGASSVPLGSVCGTAPPLPGAIVAPGDRQLFVTFSSDSSVTGRGFNASFSTAALQCGGFLNGSSGTLQSPGHPSPYPTNHVCAWYIEVAEGRRVGLSISALDVEASVGCVFDRLSLWEGWDAGAASLPLATFCGRALPPPVATATSRRLLLVLVSDGSVTGAGFRADFKQL</sequence>
<evidence type="ECO:0000256" key="5">
    <source>
        <dbReference type="ARBA" id="ARBA00022833"/>
    </source>
</evidence>
<keyword evidence="14" id="KW-1185">Reference proteome</keyword>
<feature type="domain" description="CUB" evidence="12">
    <location>
        <begin position="524"/>
        <end position="638"/>
    </location>
</feature>
<dbReference type="InterPro" id="IPR034035">
    <property type="entry name" value="Astacin-like_dom"/>
</dbReference>
<dbReference type="SMART" id="SM00209">
    <property type="entry name" value="TSP1"/>
    <property type="match status" value="1"/>
</dbReference>
<feature type="domain" description="Peptidase M12A" evidence="13">
    <location>
        <begin position="111"/>
        <end position="312"/>
    </location>
</feature>
<dbReference type="InterPro" id="IPR000742">
    <property type="entry name" value="EGF"/>
</dbReference>
<dbReference type="Pfam" id="PF00090">
    <property type="entry name" value="TSP_1"/>
    <property type="match status" value="1"/>
</dbReference>
<keyword evidence="5 10" id="KW-0862">Zinc</keyword>
<dbReference type="Pfam" id="PF01400">
    <property type="entry name" value="Astacin"/>
    <property type="match status" value="1"/>
</dbReference>
<evidence type="ECO:0000256" key="9">
    <source>
        <dbReference type="PROSITE-ProRule" id="PRU00059"/>
    </source>
</evidence>
<dbReference type="SUPFAM" id="SSF49854">
    <property type="entry name" value="Spermadhesin, CUB domain"/>
    <property type="match status" value="3"/>
</dbReference>
<dbReference type="InterPro" id="IPR036383">
    <property type="entry name" value="TSP1_rpt_sf"/>
</dbReference>
<proteinExistence type="predicted"/>
<keyword evidence="8" id="KW-0325">Glycoprotein</keyword>
<keyword evidence="7" id="KW-1015">Disulfide bond</keyword>
<dbReference type="FunFam" id="2.60.120.290:FF:000005">
    <property type="entry name" value="Procollagen C-endopeptidase enhancer 1"/>
    <property type="match status" value="1"/>
</dbReference>
<dbReference type="InterPro" id="IPR000884">
    <property type="entry name" value="TSP1_rpt"/>
</dbReference>
<dbReference type="PROSITE" id="PS01180">
    <property type="entry name" value="CUB"/>
    <property type="match status" value="3"/>
</dbReference>
<comment type="caution">
    <text evidence="9">Lacks conserved residue(s) required for the propagation of feature annotation.</text>
</comment>
<dbReference type="RefSeq" id="XP_032830248.1">
    <property type="nucleotide sequence ID" value="XM_032974357.1"/>
</dbReference>
<protein>
    <recommendedName>
        <fullName evidence="11">Metalloendopeptidase</fullName>
        <ecNumber evidence="11">3.4.24.-</ecNumber>
    </recommendedName>
</protein>
<dbReference type="Gene3D" id="2.20.100.10">
    <property type="entry name" value="Thrombospondin type-1 (TSP1) repeat"/>
    <property type="match status" value="1"/>
</dbReference>
<dbReference type="GO" id="GO:0004222">
    <property type="term" value="F:metalloendopeptidase activity"/>
    <property type="evidence" value="ECO:0007669"/>
    <property type="project" value="UniProtKB-UniRule"/>
</dbReference>
<dbReference type="InterPro" id="IPR001506">
    <property type="entry name" value="Peptidase_M12A"/>
</dbReference>
<dbReference type="CDD" id="cd00041">
    <property type="entry name" value="CUB"/>
    <property type="match status" value="3"/>
</dbReference>
<feature type="domain" description="CUB" evidence="12">
    <location>
        <begin position="642"/>
        <end position="757"/>
    </location>
</feature>
<feature type="binding site" evidence="10">
    <location>
        <position position="219"/>
    </location>
    <ligand>
        <name>Zn(2+)</name>
        <dbReference type="ChEBI" id="CHEBI:29105"/>
        <note>catalytic</note>
    </ligand>
</feature>
<dbReference type="GO" id="GO:0008270">
    <property type="term" value="F:zinc ion binding"/>
    <property type="evidence" value="ECO:0007669"/>
    <property type="project" value="UniProtKB-UniRule"/>
</dbReference>
<keyword evidence="2 10" id="KW-0479">Metal-binding</keyword>
<reference evidence="15" key="1">
    <citation type="submission" date="2025-08" db="UniProtKB">
        <authorList>
            <consortium name="RefSeq"/>
        </authorList>
    </citation>
    <scope>IDENTIFICATION</scope>
    <source>
        <tissue evidence="15">Sperm</tissue>
    </source>
</reference>
<dbReference type="GO" id="GO:0006508">
    <property type="term" value="P:proteolysis"/>
    <property type="evidence" value="ECO:0007669"/>
    <property type="project" value="UniProtKB-KW"/>
</dbReference>
<dbReference type="SMART" id="SM00042">
    <property type="entry name" value="CUB"/>
    <property type="match status" value="3"/>
</dbReference>
<name>A0AAJ7U5J7_PETMA</name>
<dbReference type="PANTHER" id="PTHR24251">
    <property type="entry name" value="OVOCHYMASE-RELATED"/>
    <property type="match status" value="1"/>
</dbReference>
<evidence type="ECO:0000256" key="7">
    <source>
        <dbReference type="ARBA" id="ARBA00023157"/>
    </source>
</evidence>
<dbReference type="SUPFAM" id="SSF82895">
    <property type="entry name" value="TSP-1 type 1 repeat"/>
    <property type="match status" value="1"/>
</dbReference>
<evidence type="ECO:0000256" key="2">
    <source>
        <dbReference type="ARBA" id="ARBA00022723"/>
    </source>
</evidence>
<dbReference type="Pfam" id="PF00431">
    <property type="entry name" value="CUB"/>
    <property type="match status" value="3"/>
</dbReference>
<evidence type="ECO:0000256" key="6">
    <source>
        <dbReference type="ARBA" id="ARBA00023049"/>
    </source>
</evidence>
<dbReference type="SUPFAM" id="SSF55486">
    <property type="entry name" value="Metalloproteases ('zincins'), catalytic domain"/>
    <property type="match status" value="1"/>
</dbReference>
<dbReference type="PROSITE" id="PS51864">
    <property type="entry name" value="ASTACIN"/>
    <property type="match status" value="1"/>
</dbReference>
<dbReference type="InterPro" id="IPR000859">
    <property type="entry name" value="CUB_dom"/>
</dbReference>
<dbReference type="FunFam" id="2.60.120.290:FF:000013">
    <property type="entry name" value="Membrane frizzled-related protein"/>
    <property type="match status" value="2"/>
</dbReference>
<evidence type="ECO:0000313" key="14">
    <source>
        <dbReference type="Proteomes" id="UP001318040"/>
    </source>
</evidence>
<dbReference type="Gene3D" id="2.60.120.290">
    <property type="entry name" value="Spermadhesin, CUB domain"/>
    <property type="match status" value="3"/>
</dbReference>
<evidence type="ECO:0000256" key="3">
    <source>
        <dbReference type="ARBA" id="ARBA00022737"/>
    </source>
</evidence>
<keyword evidence="6 10" id="KW-0482">Metalloprotease</keyword>
<dbReference type="PRINTS" id="PR00480">
    <property type="entry name" value="ASTACIN"/>
</dbReference>
<evidence type="ECO:0000256" key="8">
    <source>
        <dbReference type="ARBA" id="ARBA00023180"/>
    </source>
</evidence>
<dbReference type="Proteomes" id="UP001318040">
    <property type="component" value="Chromosome 53"/>
</dbReference>
<dbReference type="PANTHER" id="PTHR24251:SF37">
    <property type="entry name" value="CUB DOMAIN-CONTAINING PROTEIN"/>
    <property type="match status" value="1"/>
</dbReference>
<evidence type="ECO:0000259" key="12">
    <source>
        <dbReference type="PROSITE" id="PS01180"/>
    </source>
</evidence>
<feature type="domain" description="CUB" evidence="12">
    <location>
        <begin position="354"/>
        <end position="468"/>
    </location>
</feature>
<dbReference type="EC" id="3.4.24.-" evidence="11"/>
<dbReference type="KEGG" id="pmrn:116953990"/>
<dbReference type="SMART" id="SM00235">
    <property type="entry name" value="ZnMc"/>
    <property type="match status" value="1"/>
</dbReference>
<evidence type="ECO:0000313" key="15">
    <source>
        <dbReference type="RefSeq" id="XP_032830248.1"/>
    </source>
</evidence>
<comment type="cofactor">
    <cofactor evidence="10 11">
        <name>Zn(2+)</name>
        <dbReference type="ChEBI" id="CHEBI:29105"/>
    </cofactor>
    <text evidence="10 11">Binds 1 zinc ion per subunit.</text>
</comment>
<feature type="active site" evidence="10">
    <location>
        <position position="210"/>
    </location>
</feature>
<dbReference type="AlphaFoldDB" id="A0AAJ7U5J7"/>
<feature type="binding site" evidence="10">
    <location>
        <position position="213"/>
    </location>
    <ligand>
        <name>Zn(2+)</name>
        <dbReference type="ChEBI" id="CHEBI:29105"/>
        <note>catalytic</note>
    </ligand>
</feature>